<dbReference type="STRING" id="655827.E9E507"/>
<accession>E9E507</accession>
<dbReference type="OMA" id="KETWEAQ"/>
<name>E9E507_METAQ</name>
<dbReference type="eggNOG" id="ENOG502R8GM">
    <property type="taxonomic scope" value="Eukaryota"/>
</dbReference>
<dbReference type="AlphaFoldDB" id="E9E507"/>
<dbReference type="Proteomes" id="UP000002499">
    <property type="component" value="Unassembled WGS sequence"/>
</dbReference>
<evidence type="ECO:0000256" key="2">
    <source>
        <dbReference type="SAM" id="SignalP"/>
    </source>
</evidence>
<keyword evidence="2" id="KW-0732">Signal</keyword>
<dbReference type="EMBL" id="GL698504">
    <property type="protein sequence ID" value="EFY89024.1"/>
    <property type="molecule type" value="Genomic_DNA"/>
</dbReference>
<reference evidence="3 4" key="1">
    <citation type="journal article" date="2011" name="PLoS Genet.">
        <title>Genome sequencing and comparative transcriptomics of the model entomopathogenic fungi Metarhizium anisopliae and M. acridum.</title>
        <authorList>
            <person name="Gao Q."/>
            <person name="Jin K."/>
            <person name="Ying S.H."/>
            <person name="Zhang Y."/>
            <person name="Xiao G."/>
            <person name="Shang Y."/>
            <person name="Duan Z."/>
            <person name="Hu X."/>
            <person name="Xie X.Q."/>
            <person name="Zhou G."/>
            <person name="Peng G."/>
            <person name="Luo Z."/>
            <person name="Huang W."/>
            <person name="Wang B."/>
            <person name="Fang W."/>
            <person name="Wang S."/>
            <person name="Zhong Y."/>
            <person name="Ma L.J."/>
            <person name="St Leger R.J."/>
            <person name="Zhao G.P."/>
            <person name="Pei Y."/>
            <person name="Feng M.G."/>
            <person name="Xia Y."/>
            <person name="Wang C."/>
        </authorList>
    </citation>
    <scope>NUCLEOTIDE SEQUENCE [LARGE SCALE GENOMIC DNA]</scope>
    <source>
        <strain evidence="3 4">CQMa 102</strain>
    </source>
</reference>
<evidence type="ECO:0008006" key="5">
    <source>
        <dbReference type="Google" id="ProtNLM"/>
    </source>
</evidence>
<protein>
    <recommendedName>
        <fullName evidence="5">Peptidase A1 domain-containing protein</fullName>
    </recommendedName>
</protein>
<evidence type="ECO:0000313" key="3">
    <source>
        <dbReference type="EMBL" id="EFY89024.1"/>
    </source>
</evidence>
<organism evidence="4">
    <name type="scientific">Metarhizium acridum (strain CQMa 102)</name>
    <dbReference type="NCBI Taxonomy" id="655827"/>
    <lineage>
        <taxon>Eukaryota</taxon>
        <taxon>Fungi</taxon>
        <taxon>Dikarya</taxon>
        <taxon>Ascomycota</taxon>
        <taxon>Pezizomycotina</taxon>
        <taxon>Sordariomycetes</taxon>
        <taxon>Hypocreomycetidae</taxon>
        <taxon>Hypocreales</taxon>
        <taxon>Clavicipitaceae</taxon>
        <taxon>Metarhizium</taxon>
    </lineage>
</organism>
<dbReference type="InParanoid" id="E9E507"/>
<feature type="region of interest" description="Disordered" evidence="1">
    <location>
        <begin position="250"/>
        <end position="270"/>
    </location>
</feature>
<dbReference type="GeneID" id="19249266"/>
<feature type="signal peptide" evidence="2">
    <location>
        <begin position="1"/>
        <end position="19"/>
    </location>
</feature>
<feature type="compositionally biased region" description="Pro residues" evidence="1">
    <location>
        <begin position="255"/>
        <end position="268"/>
    </location>
</feature>
<dbReference type="KEGG" id="maw:19249266"/>
<keyword evidence="4" id="KW-1185">Reference proteome</keyword>
<dbReference type="OrthoDB" id="5291209at2759"/>
<gene>
    <name evidence="3" type="ORF">MAC_04955</name>
</gene>
<proteinExistence type="predicted"/>
<dbReference type="HOGENOM" id="CLU_048775_0_0_1"/>
<evidence type="ECO:0000313" key="4">
    <source>
        <dbReference type="Proteomes" id="UP000002499"/>
    </source>
</evidence>
<sequence>MLAQILTICLVLLRPFVGADIFDGFTESTLVPWLENQVADPFANTVHVSMRLSCTGTVDCVGGRTKDYKPVVDTGSTGIMLVAKEIPDFIPGTCPTEDVGWQYLSSSDKLYRGCWIKKEVVFNPGSASTTQPEMTATVPVLAVTESAFCDPRSSFGEYDVLAAPNTCPDPTVVFDTNPTTLSMLGIGFGRQKSGQPQGYPDKNPFLQMTTVAGHAVNWFSYRPGWVITKRGVHSGLTNFNAGGSREFRYTRLPPHHPPSPPSAPPVPRHPLDWDQLDGCIKFTYDTIIGGTPTTVVTPCVKCKVLLDTGFQRGFVRLRSPTTDAVMPRTGSGASPLKAGAIVDVSFGSPAIDGERFTVAAGRSGAGAAPDNDIRAVYSTRLPRFVNAGSHAFRLKKMAFDAVSGAVGFAPA</sequence>
<evidence type="ECO:0000256" key="1">
    <source>
        <dbReference type="SAM" id="MobiDB-lite"/>
    </source>
</evidence>
<feature type="chain" id="PRO_5003235464" description="Peptidase A1 domain-containing protein" evidence="2">
    <location>
        <begin position="20"/>
        <end position="411"/>
    </location>
</feature>